<proteinExistence type="predicted"/>
<gene>
    <name evidence="1" type="ORF">P4O66_013232</name>
</gene>
<keyword evidence="2" id="KW-1185">Reference proteome</keyword>
<sequence length="257" mass="28258">MSVSFPHHTSCLKLNVLHHDREHGLPGQSSTHTSAAPWAEDALESCTSTALLDLKRPAELSGKKKTPGQEVSPTFHCHVGRVDARRCIIEGVVSCCGCMPPYATVLAVHTLPMQTDSIIYKASGKRTTQTAATMTSILASLKCVWLWAFVWVTFIDNHSSLKASLHPVPNNINSFKSRLSAGISCATHESDVTVTVIGKQKQMQSNQNVSYIFKYKDVEGNAHANWRVTEDVRRTADPPEEKRTRWYEGVSGKIGTG</sequence>
<accession>A0AAD8Z2C1</accession>
<organism evidence="1 2">
    <name type="scientific">Electrophorus voltai</name>
    <dbReference type="NCBI Taxonomy" id="2609070"/>
    <lineage>
        <taxon>Eukaryota</taxon>
        <taxon>Metazoa</taxon>
        <taxon>Chordata</taxon>
        <taxon>Craniata</taxon>
        <taxon>Vertebrata</taxon>
        <taxon>Euteleostomi</taxon>
        <taxon>Actinopterygii</taxon>
        <taxon>Neopterygii</taxon>
        <taxon>Teleostei</taxon>
        <taxon>Ostariophysi</taxon>
        <taxon>Gymnotiformes</taxon>
        <taxon>Gymnotoidei</taxon>
        <taxon>Gymnotidae</taxon>
        <taxon>Electrophorus</taxon>
    </lineage>
</organism>
<protein>
    <submittedName>
        <fullName evidence="1">Uncharacterized protein</fullName>
    </submittedName>
</protein>
<dbReference type="EMBL" id="JAROKS010000020">
    <property type="protein sequence ID" value="KAK1791212.1"/>
    <property type="molecule type" value="Genomic_DNA"/>
</dbReference>
<dbReference type="Proteomes" id="UP001239994">
    <property type="component" value="Unassembled WGS sequence"/>
</dbReference>
<evidence type="ECO:0000313" key="2">
    <source>
        <dbReference type="Proteomes" id="UP001239994"/>
    </source>
</evidence>
<dbReference type="AlphaFoldDB" id="A0AAD8Z2C1"/>
<name>A0AAD8Z2C1_9TELE</name>
<comment type="caution">
    <text evidence="1">The sequence shown here is derived from an EMBL/GenBank/DDBJ whole genome shotgun (WGS) entry which is preliminary data.</text>
</comment>
<reference evidence="1" key="1">
    <citation type="submission" date="2023-03" db="EMBL/GenBank/DDBJ databases">
        <title>Electrophorus voltai genome.</title>
        <authorList>
            <person name="Bian C."/>
        </authorList>
    </citation>
    <scope>NUCLEOTIDE SEQUENCE</scope>
    <source>
        <strain evidence="1">CB-2022</strain>
        <tissue evidence="1">Muscle</tissue>
    </source>
</reference>
<evidence type="ECO:0000313" key="1">
    <source>
        <dbReference type="EMBL" id="KAK1791212.1"/>
    </source>
</evidence>